<dbReference type="InterPro" id="IPR000160">
    <property type="entry name" value="GGDEF_dom"/>
</dbReference>
<dbReference type="STRING" id="44577.ATY38_00320"/>
<dbReference type="PANTHER" id="PTHR45138">
    <property type="entry name" value="REGULATORY COMPONENTS OF SENSORY TRANSDUCTION SYSTEM"/>
    <property type="match status" value="1"/>
</dbReference>
<dbReference type="EMBL" id="FNLN01000002">
    <property type="protein sequence ID" value="SDT84627.1"/>
    <property type="molecule type" value="Genomic_DNA"/>
</dbReference>
<evidence type="ECO:0000256" key="1">
    <source>
        <dbReference type="ARBA" id="ARBA00012528"/>
    </source>
</evidence>
<evidence type="ECO:0000256" key="2">
    <source>
        <dbReference type="ARBA" id="ARBA00034247"/>
    </source>
</evidence>
<dbReference type="GO" id="GO:1902201">
    <property type="term" value="P:negative regulation of bacterial-type flagellum-dependent cell motility"/>
    <property type="evidence" value="ECO:0007669"/>
    <property type="project" value="TreeGrafter"/>
</dbReference>
<dbReference type="GO" id="GO:0005886">
    <property type="term" value="C:plasma membrane"/>
    <property type="evidence" value="ECO:0007669"/>
    <property type="project" value="TreeGrafter"/>
</dbReference>
<dbReference type="KEGG" id="nur:ATY38_00320"/>
<proteinExistence type="predicted"/>
<dbReference type="OrthoDB" id="9813903at2"/>
<protein>
    <recommendedName>
        <fullName evidence="1">diguanylate cyclase</fullName>
        <ecNumber evidence="1">2.7.7.65</ecNumber>
    </recommendedName>
</protein>
<evidence type="ECO:0000259" key="3">
    <source>
        <dbReference type="PROSITE" id="PS50887"/>
    </source>
</evidence>
<organism evidence="5 6">
    <name type="scientific">Nitrosomonas ureae</name>
    <dbReference type="NCBI Taxonomy" id="44577"/>
    <lineage>
        <taxon>Bacteria</taxon>
        <taxon>Pseudomonadati</taxon>
        <taxon>Pseudomonadota</taxon>
        <taxon>Betaproteobacteria</taxon>
        <taxon>Nitrosomonadales</taxon>
        <taxon>Nitrosomonadaceae</taxon>
        <taxon>Nitrosomonas</taxon>
    </lineage>
</organism>
<evidence type="ECO:0000313" key="6">
    <source>
        <dbReference type="Proteomes" id="UP000181998"/>
    </source>
</evidence>
<dbReference type="SUPFAM" id="SSF55073">
    <property type="entry name" value="Nucleotide cyclase"/>
    <property type="match status" value="1"/>
</dbReference>
<dbReference type="EMBL" id="FOFX01000025">
    <property type="protein sequence ID" value="SEQ17425.1"/>
    <property type="molecule type" value="Genomic_DNA"/>
</dbReference>
<sequence>MLNKKDVAPPSLLNKLVSLTTIRDIELFEFSLLKTLAELLSINQISMYKLDQTNATCWLSTYSIDLIQDDSKRQLSESQEIYTSEITIPEEIKSAQLWMETTRKPYIHYQGDRYLVVYPILAANKIEEMLTFELPHPLTEGEMLIISSLLSITHNFRSLLDESQKDKLTGLLNRQTFEVNIKKISALTVGPDVGQDHDGNILNRRRPKVETEKFCLAIIDIDDFKSINDRFGHIMGDEVLLLLSYVMKQNFRARDLLFRFGGEEFVVIFRAPDKEEAYKALERFRNRIQEYHFPQIETVTISMGATLINELNYLASEIIGRADQALYHAKQNGKNQLHFYENLLENGYVFDKKETSTTDFF</sequence>
<dbReference type="GO" id="GO:0043709">
    <property type="term" value="P:cell adhesion involved in single-species biofilm formation"/>
    <property type="evidence" value="ECO:0007669"/>
    <property type="project" value="TreeGrafter"/>
</dbReference>
<dbReference type="InterPro" id="IPR043128">
    <property type="entry name" value="Rev_trsase/Diguanyl_cyclase"/>
</dbReference>
<dbReference type="SMART" id="SM00267">
    <property type="entry name" value="GGDEF"/>
    <property type="match status" value="1"/>
</dbReference>
<dbReference type="FunFam" id="3.30.70.270:FF:000001">
    <property type="entry name" value="Diguanylate cyclase domain protein"/>
    <property type="match status" value="1"/>
</dbReference>
<reference evidence="7" key="1">
    <citation type="submission" date="2016-10" db="EMBL/GenBank/DDBJ databases">
        <authorList>
            <person name="Varghese N."/>
            <person name="Submissions S."/>
        </authorList>
    </citation>
    <scope>NUCLEOTIDE SEQUENCE [LARGE SCALE GENOMIC DNA]</scope>
    <source>
        <strain evidence="7">Nm10</strain>
    </source>
</reference>
<dbReference type="EC" id="2.7.7.65" evidence="1"/>
<feature type="domain" description="GGDEF" evidence="3">
    <location>
        <begin position="212"/>
        <end position="342"/>
    </location>
</feature>
<evidence type="ECO:0000313" key="5">
    <source>
        <dbReference type="EMBL" id="SEQ17425.1"/>
    </source>
</evidence>
<gene>
    <name evidence="4" type="ORF">SAMN05216406_10247</name>
    <name evidence="5" type="ORF">SAMN05421510_102528</name>
</gene>
<dbReference type="InterPro" id="IPR029787">
    <property type="entry name" value="Nucleotide_cyclase"/>
</dbReference>
<reference evidence="5 6" key="2">
    <citation type="submission" date="2016-10" db="EMBL/GenBank/DDBJ databases">
        <authorList>
            <person name="de Groot N.N."/>
        </authorList>
    </citation>
    <scope>NUCLEOTIDE SEQUENCE [LARGE SCALE GENOMIC DNA]</scope>
    <source>
        <strain evidence="4">Nm10</strain>
        <strain evidence="5 6">Nm9</strain>
    </source>
</reference>
<dbReference type="CDD" id="cd01949">
    <property type="entry name" value="GGDEF"/>
    <property type="match status" value="1"/>
</dbReference>
<evidence type="ECO:0000313" key="4">
    <source>
        <dbReference type="EMBL" id="SDT84627.1"/>
    </source>
</evidence>
<dbReference type="Pfam" id="PF00990">
    <property type="entry name" value="GGDEF"/>
    <property type="match status" value="1"/>
</dbReference>
<dbReference type="PROSITE" id="PS50887">
    <property type="entry name" value="GGDEF"/>
    <property type="match status" value="1"/>
</dbReference>
<comment type="catalytic activity">
    <reaction evidence="2">
        <text>2 GTP = 3',3'-c-di-GMP + 2 diphosphate</text>
        <dbReference type="Rhea" id="RHEA:24898"/>
        <dbReference type="ChEBI" id="CHEBI:33019"/>
        <dbReference type="ChEBI" id="CHEBI:37565"/>
        <dbReference type="ChEBI" id="CHEBI:58805"/>
        <dbReference type="EC" id="2.7.7.65"/>
    </reaction>
</comment>
<evidence type="ECO:0000313" key="7">
    <source>
        <dbReference type="Proteomes" id="UP000182882"/>
    </source>
</evidence>
<dbReference type="Proteomes" id="UP000181998">
    <property type="component" value="Unassembled WGS sequence"/>
</dbReference>
<dbReference type="InterPro" id="IPR050469">
    <property type="entry name" value="Diguanylate_Cyclase"/>
</dbReference>
<keyword evidence="7" id="KW-1185">Reference proteome</keyword>
<accession>A0A0S3AFN8</accession>
<dbReference type="AlphaFoldDB" id="A0A0S3AFN8"/>
<dbReference type="NCBIfam" id="TIGR00254">
    <property type="entry name" value="GGDEF"/>
    <property type="match status" value="1"/>
</dbReference>
<dbReference type="GO" id="GO:0052621">
    <property type="term" value="F:diguanylate cyclase activity"/>
    <property type="evidence" value="ECO:0007669"/>
    <property type="project" value="UniProtKB-EC"/>
</dbReference>
<dbReference type="PANTHER" id="PTHR45138:SF9">
    <property type="entry name" value="DIGUANYLATE CYCLASE DGCM-RELATED"/>
    <property type="match status" value="1"/>
</dbReference>
<dbReference type="Proteomes" id="UP000182882">
    <property type="component" value="Unassembled WGS sequence"/>
</dbReference>
<dbReference type="Gene3D" id="3.30.70.270">
    <property type="match status" value="1"/>
</dbReference>
<name>A0A0S3AFN8_9PROT</name>